<evidence type="ECO:0000259" key="18">
    <source>
        <dbReference type="PROSITE" id="PS51864"/>
    </source>
</evidence>
<dbReference type="PIRSF" id="PIRSF036365">
    <property type="entry name" value="Astacin_nematoda"/>
    <property type="match status" value="1"/>
</dbReference>
<dbReference type="Gene3D" id="2.60.120.290">
    <property type="entry name" value="Spermadhesin, CUB domain"/>
    <property type="match status" value="1"/>
</dbReference>
<dbReference type="InterPro" id="IPR006026">
    <property type="entry name" value="Peptidase_Metallo"/>
</dbReference>
<feature type="chain" id="PRO_5005733240" description="Zinc metalloproteinase" evidence="12 15">
    <location>
        <begin position="20"/>
        <end position="628"/>
    </location>
</feature>
<keyword evidence="7 14" id="KW-0378">Hydrolase</keyword>
<evidence type="ECO:0000259" key="17">
    <source>
        <dbReference type="PROSITE" id="PS01180"/>
    </source>
</evidence>
<evidence type="ECO:0000313" key="20">
    <source>
        <dbReference type="WBParaSite" id="PTRK_0000519700.1"/>
    </source>
</evidence>
<feature type="domain" description="Peptidase M12A" evidence="18">
    <location>
        <begin position="125"/>
        <end position="321"/>
    </location>
</feature>
<dbReference type="PRINTS" id="PR00480">
    <property type="entry name" value="ASTACIN"/>
</dbReference>
<keyword evidence="9 14" id="KW-0482">Metalloprotease</keyword>
<dbReference type="CDD" id="cd04280">
    <property type="entry name" value="ZnMc_astacin_like"/>
    <property type="match status" value="1"/>
</dbReference>
<dbReference type="SUPFAM" id="SSF55486">
    <property type="entry name" value="Metalloproteases ('zincins'), catalytic domain"/>
    <property type="match status" value="1"/>
</dbReference>
<keyword evidence="3" id="KW-0245">EGF-like domain</keyword>
<evidence type="ECO:0000256" key="11">
    <source>
        <dbReference type="ARBA" id="ARBA00023180"/>
    </source>
</evidence>
<dbReference type="InterPro" id="IPR017050">
    <property type="entry name" value="Metallopeptidase_nem"/>
</dbReference>
<feature type="region of interest" description="Disordered" evidence="16">
    <location>
        <begin position="478"/>
        <end position="523"/>
    </location>
</feature>
<feature type="domain" description="CUB" evidence="17">
    <location>
        <begin position="365"/>
        <end position="470"/>
    </location>
</feature>
<evidence type="ECO:0000256" key="5">
    <source>
        <dbReference type="ARBA" id="ARBA00022723"/>
    </source>
</evidence>
<evidence type="ECO:0000256" key="4">
    <source>
        <dbReference type="ARBA" id="ARBA00022670"/>
    </source>
</evidence>
<evidence type="ECO:0000256" key="16">
    <source>
        <dbReference type="SAM" id="MobiDB-lite"/>
    </source>
</evidence>
<accession>A0A0N4ZCE3</accession>
<comment type="caution">
    <text evidence="13">Lacks conserved residue(s) required for the propagation of feature annotation.</text>
</comment>
<feature type="active site" evidence="14">
    <location>
        <position position="219"/>
    </location>
</feature>
<dbReference type="InterPro" id="IPR000859">
    <property type="entry name" value="CUB_dom"/>
</dbReference>
<evidence type="ECO:0000256" key="10">
    <source>
        <dbReference type="ARBA" id="ARBA00023157"/>
    </source>
</evidence>
<name>A0A0N4ZCE3_PARTI</name>
<feature type="signal peptide" evidence="12 15">
    <location>
        <begin position="1"/>
        <end position="19"/>
    </location>
</feature>
<keyword evidence="2 12" id="KW-0964">Secreted</keyword>
<protein>
    <recommendedName>
        <fullName evidence="12">Zinc metalloproteinase</fullName>
    </recommendedName>
</protein>
<dbReference type="Proteomes" id="UP000038045">
    <property type="component" value="Unplaced"/>
</dbReference>
<evidence type="ECO:0000256" key="2">
    <source>
        <dbReference type="ARBA" id="ARBA00022525"/>
    </source>
</evidence>
<evidence type="ECO:0000256" key="3">
    <source>
        <dbReference type="ARBA" id="ARBA00022536"/>
    </source>
</evidence>
<evidence type="ECO:0000256" key="14">
    <source>
        <dbReference type="PROSITE-ProRule" id="PRU01211"/>
    </source>
</evidence>
<feature type="compositionally biased region" description="Low complexity" evidence="16">
    <location>
        <begin position="499"/>
        <end position="520"/>
    </location>
</feature>
<evidence type="ECO:0000313" key="19">
    <source>
        <dbReference type="Proteomes" id="UP000038045"/>
    </source>
</evidence>
<evidence type="ECO:0000256" key="9">
    <source>
        <dbReference type="ARBA" id="ARBA00023049"/>
    </source>
</evidence>
<comment type="subcellular location">
    <subcellularLocation>
        <location evidence="1 12">Secreted</location>
    </subcellularLocation>
</comment>
<evidence type="ECO:0000256" key="15">
    <source>
        <dbReference type="RuleBase" id="RU361183"/>
    </source>
</evidence>
<sequence>MKWFVLFIIFISLFESCSTKFHRERFLHGKSTFTESSLENHLKKMNELRRLQQRLHGIYNMNDDVEFEESIIEDEEQEAKRKPHENPFLFEGDIILTNDQFDEILNAVKQQLNETENDTGDRKKRTLTNNLSSRWTTFPIPYYINTRTGVDSTAVRAGIQSWEDNTCITFKEYSSLPRGSGIEFILGSGCYSNIGRYTGGSQQVSIGYGCTSLGTVTHEIGHSLGLYHEQARYDRDDYVSINTNNIQYSYLSQFSKQSADTMVDYGVAYDMGSTMHYDSYAFSSSNGITVQTKNANYQQTIGQRIGLSFYDIKKINFAYCNSTCTEKLPCENQGYTDPKDCTKCRCPPGLTGTLCTEVDVTIATCGTGILYTSNEMQTLSKVGNSLCYFLIKAPTSNHKVYIKLTQAQFTQATTCQSNYIEIKYTADIGQTGARICKSVNNLQITSEGPQLMVIYKGSPSTSFSLQYRHDPQDIVATTTSSPQTVEPTQGTTNQPSIGTSTRPTTTSTTTTTTTKQPTTTEQIPNGPWGYWSGCSAQCGACGIRFRIQGSGSYVQREFCNTMPCTGNWCCHPYKFQAPYSCVPKDNSKTYGSINHPSDSDENTYPPYPYYPGYRFTNENYVHGSGRRF</sequence>
<keyword evidence="4 14" id="KW-0645">Protease</keyword>
<dbReference type="Gene3D" id="3.40.390.10">
    <property type="entry name" value="Collagenase (Catalytic Domain)"/>
    <property type="match status" value="1"/>
</dbReference>
<dbReference type="GO" id="GO:0004222">
    <property type="term" value="F:metalloendopeptidase activity"/>
    <property type="evidence" value="ECO:0007669"/>
    <property type="project" value="UniProtKB-UniRule"/>
</dbReference>
<dbReference type="InterPro" id="IPR000742">
    <property type="entry name" value="EGF"/>
</dbReference>
<keyword evidence="19" id="KW-1185">Reference proteome</keyword>
<dbReference type="SUPFAM" id="SSF49854">
    <property type="entry name" value="Spermadhesin, CUB domain"/>
    <property type="match status" value="1"/>
</dbReference>
<dbReference type="GO" id="GO:0018996">
    <property type="term" value="P:molting cycle, collagen and cuticulin-based cuticle"/>
    <property type="evidence" value="ECO:0007669"/>
    <property type="project" value="InterPro"/>
</dbReference>
<dbReference type="InterPro" id="IPR034035">
    <property type="entry name" value="Astacin-like_dom"/>
</dbReference>
<dbReference type="InterPro" id="IPR035914">
    <property type="entry name" value="Sperma_CUB_dom_sf"/>
</dbReference>
<dbReference type="InterPro" id="IPR024079">
    <property type="entry name" value="MetalloPept_cat_dom_sf"/>
</dbReference>
<keyword evidence="11" id="KW-0325">Glycoprotein</keyword>
<dbReference type="FunFam" id="3.40.390.10:FF:000028">
    <property type="entry name" value="Zinc metalloproteinase"/>
    <property type="match status" value="1"/>
</dbReference>
<dbReference type="PANTHER" id="PTHR10127:SF877">
    <property type="entry name" value="ZINC METALLOPROTEINASE NAS-34"/>
    <property type="match status" value="1"/>
</dbReference>
<dbReference type="AlphaFoldDB" id="A0A0N4ZCE3"/>
<evidence type="ECO:0000256" key="13">
    <source>
        <dbReference type="PROSITE-ProRule" id="PRU00059"/>
    </source>
</evidence>
<reference evidence="20" key="1">
    <citation type="submission" date="2017-02" db="UniProtKB">
        <authorList>
            <consortium name="WormBaseParasite"/>
        </authorList>
    </citation>
    <scope>IDENTIFICATION</scope>
</reference>
<dbReference type="WBParaSite" id="PTRK_0000519700.1">
    <property type="protein sequence ID" value="PTRK_0000519700.1"/>
    <property type="gene ID" value="PTRK_0000519700"/>
</dbReference>
<evidence type="ECO:0000256" key="7">
    <source>
        <dbReference type="ARBA" id="ARBA00022801"/>
    </source>
</evidence>
<proteinExistence type="predicted"/>
<feature type="binding site" evidence="14">
    <location>
        <position position="218"/>
    </location>
    <ligand>
        <name>Zn(2+)</name>
        <dbReference type="ChEBI" id="CHEBI:29105"/>
        <note>catalytic</note>
    </ligand>
</feature>
<dbReference type="GO" id="GO:0005576">
    <property type="term" value="C:extracellular region"/>
    <property type="evidence" value="ECO:0007669"/>
    <property type="project" value="UniProtKB-SubCell"/>
</dbReference>
<dbReference type="PROSITE" id="PS01180">
    <property type="entry name" value="CUB"/>
    <property type="match status" value="1"/>
</dbReference>
<keyword evidence="8 14" id="KW-0862">Zinc</keyword>
<keyword evidence="10" id="KW-1015">Disulfide bond</keyword>
<evidence type="ECO:0000256" key="1">
    <source>
        <dbReference type="ARBA" id="ARBA00004613"/>
    </source>
</evidence>
<dbReference type="PANTHER" id="PTHR10127">
    <property type="entry name" value="DISCOIDIN, CUB, EGF, LAMININ , AND ZINC METALLOPROTEASE DOMAIN CONTAINING"/>
    <property type="match status" value="1"/>
</dbReference>
<dbReference type="SMART" id="SM00235">
    <property type="entry name" value="ZnMc"/>
    <property type="match status" value="1"/>
</dbReference>
<feature type="binding site" evidence="14">
    <location>
        <position position="228"/>
    </location>
    <ligand>
        <name>Zn(2+)</name>
        <dbReference type="ChEBI" id="CHEBI:29105"/>
        <note>catalytic</note>
    </ligand>
</feature>
<comment type="cofactor">
    <cofactor evidence="14 15">
        <name>Zn(2+)</name>
        <dbReference type="ChEBI" id="CHEBI:29105"/>
    </cofactor>
    <text evidence="14 15">Binds 1 zinc ion per subunit.</text>
</comment>
<dbReference type="PROSITE" id="PS00022">
    <property type="entry name" value="EGF_1"/>
    <property type="match status" value="1"/>
</dbReference>
<dbReference type="GO" id="GO:0006508">
    <property type="term" value="P:proteolysis"/>
    <property type="evidence" value="ECO:0007669"/>
    <property type="project" value="UniProtKB-KW"/>
</dbReference>
<feature type="binding site" evidence="14">
    <location>
        <position position="222"/>
    </location>
    <ligand>
        <name>Zn(2+)</name>
        <dbReference type="ChEBI" id="CHEBI:29105"/>
        <note>catalytic</note>
    </ligand>
</feature>
<dbReference type="PROSITE" id="PS51864">
    <property type="entry name" value="ASTACIN"/>
    <property type="match status" value="1"/>
</dbReference>
<dbReference type="InterPro" id="IPR001506">
    <property type="entry name" value="Peptidase_M12A"/>
</dbReference>
<evidence type="ECO:0000256" key="6">
    <source>
        <dbReference type="ARBA" id="ARBA00022729"/>
    </source>
</evidence>
<dbReference type="SMART" id="SM00042">
    <property type="entry name" value="CUB"/>
    <property type="match status" value="1"/>
</dbReference>
<dbReference type="GO" id="GO:0008270">
    <property type="term" value="F:zinc ion binding"/>
    <property type="evidence" value="ECO:0007669"/>
    <property type="project" value="UniProtKB-UniRule"/>
</dbReference>
<feature type="compositionally biased region" description="Polar residues" evidence="16">
    <location>
        <begin position="478"/>
        <end position="498"/>
    </location>
</feature>
<keyword evidence="5 14" id="KW-0479">Metal-binding</keyword>
<keyword evidence="6 12" id="KW-0732">Signal</keyword>
<organism evidence="19 20">
    <name type="scientific">Parastrongyloides trichosuri</name>
    <name type="common">Possum-specific nematode worm</name>
    <dbReference type="NCBI Taxonomy" id="131310"/>
    <lineage>
        <taxon>Eukaryota</taxon>
        <taxon>Metazoa</taxon>
        <taxon>Ecdysozoa</taxon>
        <taxon>Nematoda</taxon>
        <taxon>Chromadorea</taxon>
        <taxon>Rhabditida</taxon>
        <taxon>Tylenchina</taxon>
        <taxon>Panagrolaimomorpha</taxon>
        <taxon>Strongyloidoidea</taxon>
        <taxon>Strongyloididae</taxon>
        <taxon>Parastrongyloides</taxon>
    </lineage>
</organism>
<evidence type="ECO:0000256" key="8">
    <source>
        <dbReference type="ARBA" id="ARBA00022833"/>
    </source>
</evidence>
<dbReference type="Pfam" id="PF01400">
    <property type="entry name" value="Astacin"/>
    <property type="match status" value="1"/>
</dbReference>
<evidence type="ECO:0000256" key="12">
    <source>
        <dbReference type="PIRNR" id="PIRNR036365"/>
    </source>
</evidence>